<name>A0ABS2PRL6_9STRE</name>
<comment type="subcellular location">
    <subcellularLocation>
        <location evidence="1 6">Cell membrane</location>
        <topology evidence="1 6">Multi-pass membrane protein</topology>
    </subcellularLocation>
</comment>
<keyword evidence="2 6" id="KW-1003">Cell membrane</keyword>
<proteinExistence type="inferred from homology"/>
<evidence type="ECO:0000256" key="4">
    <source>
        <dbReference type="ARBA" id="ARBA00022989"/>
    </source>
</evidence>
<protein>
    <recommendedName>
        <fullName evidence="6">TVP38/TMEM64 family membrane protein</fullName>
    </recommendedName>
</protein>
<accession>A0ABS2PRL6</accession>
<evidence type="ECO:0000256" key="5">
    <source>
        <dbReference type="ARBA" id="ARBA00023136"/>
    </source>
</evidence>
<dbReference type="Proteomes" id="UP000697472">
    <property type="component" value="Unassembled WGS sequence"/>
</dbReference>
<feature type="transmembrane region" description="Helical" evidence="6">
    <location>
        <begin position="12"/>
        <end position="30"/>
    </location>
</feature>
<evidence type="ECO:0000313" key="9">
    <source>
        <dbReference type="Proteomes" id="UP000697472"/>
    </source>
</evidence>
<comment type="similarity">
    <text evidence="6">Belongs to the TVP38/TMEM64 family.</text>
</comment>
<sequence>MKVKTIDQKLIIRSLTILGLFASAFLLYYFKTHPNMMAVGGSFQKTLVSLGAFGPLLFILLQMVQVIYPIIPGGMTAIIGHIIFGPLYGFIYNFVGIFIGSLLAFGLARRYGNGFAKAFVSEETYDKYVSYLDRNDGKFFEKFLAAAFILPGFPDDFLCVVAGLSKMTWKKFIVIFLISKPATLYLYTIIGYQGLNAVLQIFQ</sequence>
<organism evidence="8 9">
    <name type="scientific">Streptococcus loxodontisalivarius</name>
    <dbReference type="NCBI Taxonomy" id="1349415"/>
    <lineage>
        <taxon>Bacteria</taxon>
        <taxon>Bacillati</taxon>
        <taxon>Bacillota</taxon>
        <taxon>Bacilli</taxon>
        <taxon>Lactobacillales</taxon>
        <taxon>Streptococcaceae</taxon>
        <taxon>Streptococcus</taxon>
    </lineage>
</organism>
<feature type="transmembrane region" description="Helical" evidence="6">
    <location>
        <begin position="42"/>
        <end position="61"/>
    </location>
</feature>
<dbReference type="InterPro" id="IPR015414">
    <property type="entry name" value="TMEM64"/>
</dbReference>
<evidence type="ECO:0000256" key="1">
    <source>
        <dbReference type="ARBA" id="ARBA00004651"/>
    </source>
</evidence>
<evidence type="ECO:0000256" key="3">
    <source>
        <dbReference type="ARBA" id="ARBA00022692"/>
    </source>
</evidence>
<dbReference type="InterPro" id="IPR032816">
    <property type="entry name" value="VTT_dom"/>
</dbReference>
<dbReference type="EMBL" id="JAFBEH010000009">
    <property type="protein sequence ID" value="MBM7642355.1"/>
    <property type="molecule type" value="Genomic_DNA"/>
</dbReference>
<dbReference type="Pfam" id="PF09335">
    <property type="entry name" value="VTT_dom"/>
    <property type="match status" value="1"/>
</dbReference>
<comment type="caution">
    <text evidence="8">The sequence shown here is derived from an EMBL/GenBank/DDBJ whole genome shotgun (WGS) entry which is preliminary data.</text>
</comment>
<dbReference type="RefSeq" id="WP_205009204.1">
    <property type="nucleotide sequence ID" value="NZ_JAFBEH010000009.1"/>
</dbReference>
<keyword evidence="4 6" id="KW-1133">Transmembrane helix</keyword>
<dbReference type="PANTHER" id="PTHR12677:SF49">
    <property type="entry name" value="TVP38_TMEM64 FAMILY MEMBRANE PROTEIN"/>
    <property type="match status" value="1"/>
</dbReference>
<keyword evidence="9" id="KW-1185">Reference proteome</keyword>
<reference evidence="8 9" key="1">
    <citation type="submission" date="2021-01" db="EMBL/GenBank/DDBJ databases">
        <title>Genomic Encyclopedia of Type Strains, Phase IV (KMG-IV): sequencing the most valuable type-strain genomes for metagenomic binning, comparative biology and taxonomic classification.</title>
        <authorList>
            <person name="Goeker M."/>
        </authorList>
    </citation>
    <scope>NUCLEOTIDE SEQUENCE [LARGE SCALE GENOMIC DNA]</scope>
    <source>
        <strain evidence="8 9">DSM 27382</strain>
    </source>
</reference>
<dbReference type="PANTHER" id="PTHR12677">
    <property type="entry name" value="GOLGI APPARATUS MEMBRANE PROTEIN TVP38-RELATED"/>
    <property type="match status" value="1"/>
</dbReference>
<evidence type="ECO:0000256" key="6">
    <source>
        <dbReference type="RuleBase" id="RU366058"/>
    </source>
</evidence>
<evidence type="ECO:0000256" key="2">
    <source>
        <dbReference type="ARBA" id="ARBA00022475"/>
    </source>
</evidence>
<keyword evidence="5 6" id="KW-0472">Membrane</keyword>
<evidence type="ECO:0000313" key="8">
    <source>
        <dbReference type="EMBL" id="MBM7642355.1"/>
    </source>
</evidence>
<feature type="transmembrane region" description="Helical" evidence="6">
    <location>
        <begin position="90"/>
        <end position="108"/>
    </location>
</feature>
<gene>
    <name evidence="8" type="ORF">JOC28_000652</name>
</gene>
<keyword evidence="3 6" id="KW-0812">Transmembrane</keyword>
<evidence type="ECO:0000259" key="7">
    <source>
        <dbReference type="Pfam" id="PF09335"/>
    </source>
</evidence>
<comment type="caution">
    <text evidence="6">Lacks conserved residue(s) required for the propagation of feature annotation.</text>
</comment>
<feature type="domain" description="VTT" evidence="7">
    <location>
        <begin position="71"/>
        <end position="193"/>
    </location>
</feature>